<dbReference type="GeneID" id="9347638"/>
<comment type="cofactor">
    <cofactor evidence="4">
        <name>Zn(2+)</name>
        <dbReference type="ChEBI" id="CHEBI:29105"/>
    </cofactor>
    <text evidence="4">Binds 1 zinc ion per subunit.</text>
</comment>
<dbReference type="RefSeq" id="WP_013195374.1">
    <property type="nucleotide sequence ID" value="NC_014253.1"/>
</dbReference>
<feature type="zinc finger region" description="C4-type" evidence="4">
    <location>
        <begin position="11"/>
        <end position="74"/>
    </location>
</feature>
<feature type="region of interest" description="Disordered" evidence="6">
    <location>
        <begin position="22"/>
        <end position="63"/>
    </location>
</feature>
<evidence type="ECO:0000256" key="5">
    <source>
        <dbReference type="RuleBase" id="RU000666"/>
    </source>
</evidence>
<comment type="similarity">
    <text evidence="1 4 5">Belongs to the eukaryotic ribosomal protein eL42 family.</text>
</comment>
<dbReference type="NCBIfam" id="NF004425">
    <property type="entry name" value="PRK05767.1"/>
    <property type="match status" value="1"/>
</dbReference>
<dbReference type="Pfam" id="PF00935">
    <property type="entry name" value="Ribosomal_L44"/>
    <property type="match status" value="1"/>
</dbReference>
<dbReference type="SUPFAM" id="SSF57829">
    <property type="entry name" value="Zn-binding ribosomal proteins"/>
    <property type="match status" value="1"/>
</dbReference>
<keyword evidence="4" id="KW-0862">Zinc</keyword>
<evidence type="ECO:0000256" key="1">
    <source>
        <dbReference type="ARBA" id="ARBA00009364"/>
    </source>
</evidence>
<dbReference type="GO" id="GO:1990904">
    <property type="term" value="C:ribonucleoprotein complex"/>
    <property type="evidence" value="ECO:0007669"/>
    <property type="project" value="UniProtKB-KW"/>
</dbReference>
<keyword evidence="2 4" id="KW-0689">Ribosomal protein</keyword>
<dbReference type="GO" id="GO:0003735">
    <property type="term" value="F:structural constituent of ribosome"/>
    <property type="evidence" value="ECO:0007669"/>
    <property type="project" value="InterPro"/>
</dbReference>
<gene>
    <name evidence="4" type="primary">rpl44e</name>
    <name evidence="7" type="ordered locus">Metev_1979</name>
</gene>
<protein>
    <recommendedName>
        <fullName evidence="4">Large ribosomal subunit protein eL42</fullName>
    </recommendedName>
</protein>
<keyword evidence="4" id="KW-0699">rRNA-binding</keyword>
<dbReference type="KEGG" id="mev:Metev_1979"/>
<evidence type="ECO:0000256" key="3">
    <source>
        <dbReference type="ARBA" id="ARBA00023274"/>
    </source>
</evidence>
<evidence type="ECO:0000256" key="2">
    <source>
        <dbReference type="ARBA" id="ARBA00022980"/>
    </source>
</evidence>
<keyword evidence="3 4" id="KW-0687">Ribonucleoprotein</keyword>
<accession>D7EBG7</accession>
<dbReference type="GO" id="GO:0008270">
    <property type="term" value="F:zinc ion binding"/>
    <property type="evidence" value="ECO:0007669"/>
    <property type="project" value="UniProtKB-UniRule"/>
</dbReference>
<organism evidence="7 8">
    <name type="scientific">Methanohalobium evestigatum (strain ATCC BAA-1072 / DSM 3721 / NBRC 107634 / OCM 161 / Z-7303)</name>
    <dbReference type="NCBI Taxonomy" id="644295"/>
    <lineage>
        <taxon>Archaea</taxon>
        <taxon>Methanobacteriati</taxon>
        <taxon>Methanobacteriota</taxon>
        <taxon>Stenosarchaea group</taxon>
        <taxon>Methanomicrobia</taxon>
        <taxon>Methanosarcinales</taxon>
        <taxon>Methanosarcinaceae</taxon>
        <taxon>Methanohalobium</taxon>
    </lineage>
</organism>
<dbReference type="GO" id="GO:0006412">
    <property type="term" value="P:translation"/>
    <property type="evidence" value="ECO:0007669"/>
    <property type="project" value="UniProtKB-UniRule"/>
</dbReference>
<dbReference type="Gene3D" id="3.10.450.80">
    <property type="match status" value="1"/>
</dbReference>
<dbReference type="HAMAP" id="MF_01476">
    <property type="entry name" value="Ribosomal_L44e"/>
    <property type="match status" value="1"/>
</dbReference>
<comment type="function">
    <text evidence="4">Binds to the 23S rRNA.</text>
</comment>
<feature type="binding site" evidence="4">
    <location>
        <position position="74"/>
    </location>
    <ligand>
        <name>Zn(2+)</name>
        <dbReference type="ChEBI" id="CHEBI:29105"/>
    </ligand>
</feature>
<feature type="binding site" evidence="4">
    <location>
        <position position="11"/>
    </location>
    <ligand>
        <name>Zn(2+)</name>
        <dbReference type="ChEBI" id="CHEBI:29105"/>
    </ligand>
</feature>
<dbReference type="InterPro" id="IPR011332">
    <property type="entry name" value="Ribosomal_zn-bd"/>
</dbReference>
<name>D7EBG7_METEZ</name>
<evidence type="ECO:0000313" key="8">
    <source>
        <dbReference type="Proteomes" id="UP000000391"/>
    </source>
</evidence>
<dbReference type="InterPro" id="IPR000552">
    <property type="entry name" value="Ribosomal_eL44"/>
</dbReference>
<evidence type="ECO:0000313" key="7">
    <source>
        <dbReference type="EMBL" id="ADI74809.1"/>
    </source>
</evidence>
<dbReference type="Proteomes" id="UP000000391">
    <property type="component" value="Chromosome"/>
</dbReference>
<dbReference type="AlphaFoldDB" id="D7EBG7"/>
<sequence>MKFPKKMRTHCPFCKMHTEHKIEKAKKGKESSMTHITRQKKRRSGIGNDGKFSKVPGGDKPTKKVRLKYSCTKCGKSHQRPGFRTKRFEFKE</sequence>
<dbReference type="STRING" id="644295.Metev_1979"/>
<evidence type="ECO:0000256" key="6">
    <source>
        <dbReference type="SAM" id="MobiDB-lite"/>
    </source>
</evidence>
<evidence type="ECO:0000256" key="4">
    <source>
        <dbReference type="HAMAP-Rule" id="MF_01476"/>
    </source>
</evidence>
<dbReference type="HOGENOM" id="CLU_114645_3_0_2"/>
<dbReference type="InterPro" id="IPR053708">
    <property type="entry name" value="Ribosomal_LSU_eL42"/>
</dbReference>
<keyword evidence="4" id="KW-0863">Zinc-finger</keyword>
<keyword evidence="4" id="KW-0694">RNA-binding</keyword>
<keyword evidence="4" id="KW-0479">Metal-binding</keyword>
<feature type="binding site" evidence="4">
    <location>
        <position position="14"/>
    </location>
    <ligand>
        <name>Zn(2+)</name>
        <dbReference type="ChEBI" id="CHEBI:29105"/>
    </ligand>
</feature>
<dbReference type="GO" id="GO:0070180">
    <property type="term" value="F:large ribosomal subunit rRNA binding"/>
    <property type="evidence" value="ECO:0007669"/>
    <property type="project" value="UniProtKB-UniRule"/>
</dbReference>
<dbReference type="PROSITE" id="PS01172">
    <property type="entry name" value="RIBOSOMAL_L44E"/>
    <property type="match status" value="1"/>
</dbReference>
<proteinExistence type="inferred from homology"/>
<dbReference type="OrthoDB" id="52456at2157"/>
<comment type="subunit">
    <text evidence="4">Part of the 50S ribosomal subunit.</text>
</comment>
<dbReference type="EMBL" id="CP002069">
    <property type="protein sequence ID" value="ADI74809.1"/>
    <property type="molecule type" value="Genomic_DNA"/>
</dbReference>
<dbReference type="PANTHER" id="PTHR10369">
    <property type="entry name" value="60S RIBOSOMAL PROTEIN L36A/L44"/>
    <property type="match status" value="1"/>
</dbReference>
<keyword evidence="8" id="KW-1185">Reference proteome</keyword>
<reference evidence="7 8" key="1">
    <citation type="submission" date="2010-06" db="EMBL/GenBank/DDBJ databases">
        <title>Complete sequence chromosome of Methanohalobium evestigatum Z-7303.</title>
        <authorList>
            <consortium name="US DOE Joint Genome Institute"/>
            <person name="Lucas S."/>
            <person name="Copeland A."/>
            <person name="Lapidus A."/>
            <person name="Cheng J.-F."/>
            <person name="Bruce D."/>
            <person name="Goodwin L."/>
            <person name="Pitluck S."/>
            <person name="Saunders E."/>
            <person name="Detter J.C."/>
            <person name="Han C."/>
            <person name="Tapia R."/>
            <person name="Land M."/>
            <person name="Hauser L."/>
            <person name="Kyrpides N."/>
            <person name="Mikhailova N."/>
            <person name="Sieprawska-Lupa M."/>
            <person name="Whitman W.B."/>
            <person name="Anderson I."/>
            <person name="Woyke T."/>
        </authorList>
    </citation>
    <scope>NUCLEOTIDE SEQUENCE [LARGE SCALE GENOMIC DNA]</scope>
    <source>
        <strain evidence="8">ATCC BAA-1072 / DSM 3721 / NBRC 107634 / OCM 161 / Z-7303</strain>
    </source>
</reference>
<feature type="binding site" evidence="4">
    <location>
        <position position="71"/>
    </location>
    <ligand>
        <name>Zn(2+)</name>
        <dbReference type="ChEBI" id="CHEBI:29105"/>
    </ligand>
</feature>
<dbReference type="GO" id="GO:0005840">
    <property type="term" value="C:ribosome"/>
    <property type="evidence" value="ECO:0007669"/>
    <property type="project" value="UniProtKB-KW"/>
</dbReference>